<feature type="domain" description="Enoyl reductase (ER)" evidence="1">
    <location>
        <begin position="16"/>
        <end position="327"/>
    </location>
</feature>
<dbReference type="Pfam" id="PF00107">
    <property type="entry name" value="ADH_zinc_N"/>
    <property type="match status" value="1"/>
</dbReference>
<accession>A0A8H6I1A0</accession>
<name>A0A8H6I1A0_9AGAR</name>
<protein>
    <submittedName>
        <fullName evidence="2">Chaperonin 10-like protein</fullName>
    </submittedName>
</protein>
<dbReference type="InterPro" id="IPR013149">
    <property type="entry name" value="ADH-like_C"/>
</dbReference>
<dbReference type="SMART" id="SM00829">
    <property type="entry name" value="PKS_ER"/>
    <property type="match status" value="1"/>
</dbReference>
<reference evidence="2 3" key="1">
    <citation type="submission" date="2020-07" db="EMBL/GenBank/DDBJ databases">
        <title>Comparative genomics of pyrophilous fungi reveals a link between fire events and developmental genes.</title>
        <authorList>
            <consortium name="DOE Joint Genome Institute"/>
            <person name="Steindorff A.S."/>
            <person name="Carver A."/>
            <person name="Calhoun S."/>
            <person name="Stillman K."/>
            <person name="Liu H."/>
            <person name="Lipzen A."/>
            <person name="Pangilinan J."/>
            <person name="Labutti K."/>
            <person name="Bruns T.D."/>
            <person name="Grigoriev I.V."/>
        </authorList>
    </citation>
    <scope>NUCLEOTIDE SEQUENCE [LARGE SCALE GENOMIC DNA]</scope>
    <source>
        <strain evidence="2 3">CBS 144469</strain>
    </source>
</reference>
<dbReference type="InterPro" id="IPR036291">
    <property type="entry name" value="NAD(P)-bd_dom_sf"/>
</dbReference>
<dbReference type="OrthoDB" id="3233595at2759"/>
<dbReference type="GO" id="GO:0016651">
    <property type="term" value="F:oxidoreductase activity, acting on NAD(P)H"/>
    <property type="evidence" value="ECO:0007669"/>
    <property type="project" value="InterPro"/>
</dbReference>
<dbReference type="InterPro" id="IPR011032">
    <property type="entry name" value="GroES-like_sf"/>
</dbReference>
<keyword evidence="3" id="KW-1185">Reference proteome</keyword>
<dbReference type="Pfam" id="PF08240">
    <property type="entry name" value="ADH_N"/>
    <property type="match status" value="1"/>
</dbReference>
<dbReference type="Gene3D" id="3.40.50.720">
    <property type="entry name" value="NAD(P)-binding Rossmann-like Domain"/>
    <property type="match status" value="1"/>
</dbReference>
<dbReference type="SUPFAM" id="SSF50129">
    <property type="entry name" value="GroES-like"/>
    <property type="match status" value="1"/>
</dbReference>
<sequence>MAPTEQKALLLESKFGDFALSSFPVPKAKSGEVLVKIHASGLNPVDWKIQKYGLFLEDFPAILGADVAGEVIELGEGVSESQVAVGDRVFFQSPYNGNDYGGFQQYAAGEVATLAKIPSDLSYDDVATIPGAFTAAYIGLYNVAPLGFGFEAPVRAGARGKYAGTPIVILGGSTSVGHSRSSPGFSPIIATASPSHSEHLKALGATHVLDRKAPLTKESIKSITEIPINVVYDTVSVPDTQKVAFELVEAGGQIAITLPADSTLEERAPKENKSFASIMGSKLHPHNVELFREAWPHVTALLEEGALKRLEANAVSGFKLIAHPQETA</sequence>
<dbReference type="InterPro" id="IPR020843">
    <property type="entry name" value="ER"/>
</dbReference>
<dbReference type="AlphaFoldDB" id="A0A8H6I1A0"/>
<organism evidence="2 3">
    <name type="scientific">Ephemerocybe angulata</name>
    <dbReference type="NCBI Taxonomy" id="980116"/>
    <lineage>
        <taxon>Eukaryota</taxon>
        <taxon>Fungi</taxon>
        <taxon>Dikarya</taxon>
        <taxon>Basidiomycota</taxon>
        <taxon>Agaricomycotina</taxon>
        <taxon>Agaricomycetes</taxon>
        <taxon>Agaricomycetidae</taxon>
        <taxon>Agaricales</taxon>
        <taxon>Agaricineae</taxon>
        <taxon>Psathyrellaceae</taxon>
        <taxon>Ephemerocybe</taxon>
    </lineage>
</organism>
<dbReference type="PANTHER" id="PTHR45348:SF2">
    <property type="entry name" value="ZINC-TYPE ALCOHOL DEHYDROGENASE-LIKE PROTEIN C2E1P3.01"/>
    <property type="match status" value="1"/>
</dbReference>
<dbReference type="CDD" id="cd08249">
    <property type="entry name" value="enoyl_reductase_like"/>
    <property type="match status" value="1"/>
</dbReference>
<comment type="caution">
    <text evidence="2">The sequence shown here is derived from an EMBL/GenBank/DDBJ whole genome shotgun (WGS) entry which is preliminary data.</text>
</comment>
<dbReference type="InterPro" id="IPR047122">
    <property type="entry name" value="Trans-enoyl_RdTase-like"/>
</dbReference>
<proteinExistence type="predicted"/>
<dbReference type="Gene3D" id="3.90.180.10">
    <property type="entry name" value="Medium-chain alcohol dehydrogenases, catalytic domain"/>
    <property type="match status" value="1"/>
</dbReference>
<dbReference type="Proteomes" id="UP000521943">
    <property type="component" value="Unassembled WGS sequence"/>
</dbReference>
<dbReference type="EMBL" id="JACGCI010000023">
    <property type="protein sequence ID" value="KAF6757063.1"/>
    <property type="molecule type" value="Genomic_DNA"/>
</dbReference>
<evidence type="ECO:0000259" key="1">
    <source>
        <dbReference type="SMART" id="SM00829"/>
    </source>
</evidence>
<evidence type="ECO:0000313" key="3">
    <source>
        <dbReference type="Proteomes" id="UP000521943"/>
    </source>
</evidence>
<gene>
    <name evidence="2" type="ORF">DFP72DRAFT_989437</name>
</gene>
<dbReference type="InterPro" id="IPR013154">
    <property type="entry name" value="ADH-like_N"/>
</dbReference>
<dbReference type="SUPFAM" id="SSF51735">
    <property type="entry name" value="NAD(P)-binding Rossmann-fold domains"/>
    <property type="match status" value="1"/>
</dbReference>
<evidence type="ECO:0000313" key="2">
    <source>
        <dbReference type="EMBL" id="KAF6757063.1"/>
    </source>
</evidence>
<dbReference type="PANTHER" id="PTHR45348">
    <property type="entry name" value="HYPOTHETICAL OXIDOREDUCTASE (EUROFUNG)"/>
    <property type="match status" value="1"/>
</dbReference>